<dbReference type="Proteomes" id="UP000226442">
    <property type="component" value="Unassembled WGS sequence"/>
</dbReference>
<dbReference type="GO" id="GO:0007018">
    <property type="term" value="P:microtubule-based movement"/>
    <property type="evidence" value="ECO:0007669"/>
    <property type="project" value="TreeGrafter"/>
</dbReference>
<keyword evidence="3" id="KW-0963">Cytoplasm</keyword>
<dbReference type="InterPro" id="IPR011990">
    <property type="entry name" value="TPR-like_helical_dom_sf"/>
</dbReference>
<sequence>MKIFQRLLSLIVRFAIKLFQMLLSLIKPKVKSRSTKYLQQFAEARTTTEAEKLSRELNQQVVQLYNEGKFNEAILVAEQALILAKSLYPGDHDNVASSLNNLGFLYQSQGRYGEAEPLYRQALKMRQRLFTGDHDNVASSLNNLGFIYQSQGRYGEAEPLYRQA</sequence>
<evidence type="ECO:0000256" key="7">
    <source>
        <dbReference type="ARBA" id="ARBA00023054"/>
    </source>
</evidence>
<name>A0A2G4EVG4_9CYAN</name>
<comment type="subcellular location">
    <subcellularLocation>
        <location evidence="1">Cytoplasm</location>
        <location evidence="1">Cytoskeleton</location>
    </subcellularLocation>
</comment>
<keyword evidence="12" id="KW-1185">Reference proteome</keyword>
<evidence type="ECO:0000256" key="1">
    <source>
        <dbReference type="ARBA" id="ARBA00004245"/>
    </source>
</evidence>
<evidence type="ECO:0000313" key="11">
    <source>
        <dbReference type="EMBL" id="PHX53167.1"/>
    </source>
</evidence>
<evidence type="ECO:0000256" key="10">
    <source>
        <dbReference type="PROSITE-ProRule" id="PRU00339"/>
    </source>
</evidence>
<evidence type="ECO:0000256" key="8">
    <source>
        <dbReference type="ARBA" id="ARBA00023175"/>
    </source>
</evidence>
<keyword evidence="4" id="KW-0493">Microtubule</keyword>
<keyword evidence="9" id="KW-0206">Cytoskeleton</keyword>
<dbReference type="Gene3D" id="1.25.40.10">
    <property type="entry name" value="Tetratricopeptide repeat domain"/>
    <property type="match status" value="1"/>
</dbReference>
<keyword evidence="8" id="KW-0505">Motor protein</keyword>
<dbReference type="GO" id="GO:0005871">
    <property type="term" value="C:kinesin complex"/>
    <property type="evidence" value="ECO:0007669"/>
    <property type="project" value="InterPro"/>
</dbReference>
<comment type="similarity">
    <text evidence="2">Belongs to the kinesin light chain family.</text>
</comment>
<evidence type="ECO:0000256" key="5">
    <source>
        <dbReference type="ARBA" id="ARBA00022737"/>
    </source>
</evidence>
<feature type="non-terminal residue" evidence="11">
    <location>
        <position position="164"/>
    </location>
</feature>
<dbReference type="PROSITE" id="PS50293">
    <property type="entry name" value="TPR_REGION"/>
    <property type="match status" value="1"/>
</dbReference>
<evidence type="ECO:0000313" key="12">
    <source>
        <dbReference type="Proteomes" id="UP000226442"/>
    </source>
</evidence>
<proteinExistence type="inferred from homology"/>
<dbReference type="GO" id="GO:0005874">
    <property type="term" value="C:microtubule"/>
    <property type="evidence" value="ECO:0007669"/>
    <property type="project" value="UniProtKB-KW"/>
</dbReference>
<evidence type="ECO:0000256" key="4">
    <source>
        <dbReference type="ARBA" id="ARBA00022701"/>
    </source>
</evidence>
<dbReference type="SUPFAM" id="SSF48452">
    <property type="entry name" value="TPR-like"/>
    <property type="match status" value="1"/>
</dbReference>
<dbReference type="OrthoDB" id="3193074at2"/>
<feature type="repeat" description="TPR" evidence="10">
    <location>
        <begin position="96"/>
        <end position="129"/>
    </location>
</feature>
<dbReference type="PRINTS" id="PR00381">
    <property type="entry name" value="KINESINLIGHT"/>
</dbReference>
<reference evidence="11" key="1">
    <citation type="submission" date="2017-10" db="EMBL/GenBank/DDBJ databases">
        <title>Draft genome sequence of the planktic cyanobacteria Tychonema bourrellyi isolated from alpine lentic freshwater.</title>
        <authorList>
            <person name="Tett A."/>
            <person name="Armanini F."/>
            <person name="Asnicar F."/>
            <person name="Boscaini A."/>
            <person name="Pasolli E."/>
            <person name="Zolfo M."/>
            <person name="Donati C."/>
            <person name="Salmaso N."/>
            <person name="Segata N."/>
        </authorList>
    </citation>
    <scope>NUCLEOTIDE SEQUENCE</scope>
    <source>
        <strain evidence="11">FEM_GT703</strain>
    </source>
</reference>
<dbReference type="EMBL" id="NXIB02000254">
    <property type="protein sequence ID" value="PHX53167.1"/>
    <property type="molecule type" value="Genomic_DNA"/>
</dbReference>
<evidence type="ECO:0000256" key="2">
    <source>
        <dbReference type="ARBA" id="ARBA00009622"/>
    </source>
</evidence>
<dbReference type="GO" id="GO:0019894">
    <property type="term" value="F:kinesin binding"/>
    <property type="evidence" value="ECO:0007669"/>
    <property type="project" value="TreeGrafter"/>
</dbReference>
<dbReference type="Pfam" id="PF13424">
    <property type="entry name" value="TPR_12"/>
    <property type="match status" value="1"/>
</dbReference>
<gene>
    <name evidence="11" type="ORF">CP500_022950</name>
</gene>
<dbReference type="GO" id="GO:0005737">
    <property type="term" value="C:cytoplasm"/>
    <property type="evidence" value="ECO:0007669"/>
    <property type="project" value="TreeGrafter"/>
</dbReference>
<evidence type="ECO:0000256" key="3">
    <source>
        <dbReference type="ARBA" id="ARBA00022490"/>
    </source>
</evidence>
<dbReference type="InterPro" id="IPR002151">
    <property type="entry name" value="Kinesin_light"/>
</dbReference>
<keyword evidence="7" id="KW-0175">Coiled coil</keyword>
<keyword evidence="6 10" id="KW-0802">TPR repeat</keyword>
<dbReference type="AlphaFoldDB" id="A0A2G4EVG4"/>
<evidence type="ECO:0000256" key="6">
    <source>
        <dbReference type="ARBA" id="ARBA00022803"/>
    </source>
</evidence>
<evidence type="ECO:0000256" key="9">
    <source>
        <dbReference type="ARBA" id="ARBA00023212"/>
    </source>
</evidence>
<organism evidence="11 12">
    <name type="scientific">Tychonema bourrellyi FEM_GT703</name>
    <dbReference type="NCBI Taxonomy" id="2040638"/>
    <lineage>
        <taxon>Bacteria</taxon>
        <taxon>Bacillati</taxon>
        <taxon>Cyanobacteriota</taxon>
        <taxon>Cyanophyceae</taxon>
        <taxon>Oscillatoriophycideae</taxon>
        <taxon>Oscillatoriales</taxon>
        <taxon>Microcoleaceae</taxon>
        <taxon>Tychonema</taxon>
    </lineage>
</organism>
<dbReference type="PANTHER" id="PTHR45783">
    <property type="entry name" value="KINESIN LIGHT CHAIN"/>
    <property type="match status" value="1"/>
</dbReference>
<comment type="caution">
    <text evidence="11">The sequence shown here is derived from an EMBL/GenBank/DDBJ whole genome shotgun (WGS) entry which is preliminary data.</text>
</comment>
<dbReference type="InterPro" id="IPR019734">
    <property type="entry name" value="TPR_rpt"/>
</dbReference>
<keyword evidence="5" id="KW-0677">Repeat</keyword>
<protein>
    <submittedName>
        <fullName evidence="11">Uncharacterized protein</fullName>
    </submittedName>
</protein>
<dbReference type="PANTHER" id="PTHR45783:SF3">
    <property type="entry name" value="KINESIN LIGHT CHAIN"/>
    <property type="match status" value="1"/>
</dbReference>
<dbReference type="PROSITE" id="PS50005">
    <property type="entry name" value="TPR"/>
    <property type="match status" value="1"/>
</dbReference>
<accession>A0A2G4EVG4</accession>
<dbReference type="SMART" id="SM00028">
    <property type="entry name" value="TPR"/>
    <property type="match status" value="3"/>
</dbReference>